<sequence length="109" mass="12336">VQSLMDKIEQALASFHQALNIRENFLPDSESSVAEVHYEIGNLYFKMDQSDQALEHLCRCLELEQKSLPENHVDIAQSSNSIIAAIQSIGLYNEALVFVEKALTQRDSR</sequence>
<keyword evidence="1" id="KW-0677">Repeat</keyword>
<evidence type="ECO:0000313" key="5">
    <source>
        <dbReference type="Proteomes" id="UP000676336"/>
    </source>
</evidence>
<accession>A0A8S2SDG9</accession>
<dbReference type="Gene3D" id="1.25.40.10">
    <property type="entry name" value="Tetratricopeptide repeat domain"/>
    <property type="match status" value="1"/>
</dbReference>
<comment type="caution">
    <text evidence="4">The sequence shown here is derived from an EMBL/GenBank/DDBJ whole genome shotgun (WGS) entry which is preliminary data.</text>
</comment>
<feature type="repeat" description="TPR" evidence="3">
    <location>
        <begin position="34"/>
        <end position="67"/>
    </location>
</feature>
<dbReference type="Pfam" id="PF13424">
    <property type="entry name" value="TPR_12"/>
    <property type="match status" value="1"/>
</dbReference>
<dbReference type="EMBL" id="CAJOBI010017664">
    <property type="protein sequence ID" value="CAF4195886.1"/>
    <property type="molecule type" value="Genomic_DNA"/>
</dbReference>
<evidence type="ECO:0008006" key="6">
    <source>
        <dbReference type="Google" id="ProtNLM"/>
    </source>
</evidence>
<proteinExistence type="predicted"/>
<organism evidence="4 5">
    <name type="scientific">Rotaria magnacalcarata</name>
    <dbReference type="NCBI Taxonomy" id="392030"/>
    <lineage>
        <taxon>Eukaryota</taxon>
        <taxon>Metazoa</taxon>
        <taxon>Spiralia</taxon>
        <taxon>Gnathifera</taxon>
        <taxon>Rotifera</taxon>
        <taxon>Eurotatoria</taxon>
        <taxon>Bdelloidea</taxon>
        <taxon>Philodinida</taxon>
        <taxon>Philodinidae</taxon>
        <taxon>Rotaria</taxon>
    </lineage>
</organism>
<evidence type="ECO:0000256" key="2">
    <source>
        <dbReference type="ARBA" id="ARBA00022803"/>
    </source>
</evidence>
<reference evidence="4" key="1">
    <citation type="submission" date="2021-02" db="EMBL/GenBank/DDBJ databases">
        <authorList>
            <person name="Nowell W R."/>
        </authorList>
    </citation>
    <scope>NUCLEOTIDE SEQUENCE</scope>
</reference>
<gene>
    <name evidence="4" type="ORF">SMN809_LOCUS21667</name>
</gene>
<dbReference type="PANTHER" id="PTHR45641:SF19">
    <property type="entry name" value="NEPHROCYSTIN-3"/>
    <property type="match status" value="1"/>
</dbReference>
<dbReference type="InterPro" id="IPR019734">
    <property type="entry name" value="TPR_rpt"/>
</dbReference>
<dbReference type="AlphaFoldDB" id="A0A8S2SDG9"/>
<dbReference type="SMART" id="SM00028">
    <property type="entry name" value="TPR"/>
    <property type="match status" value="2"/>
</dbReference>
<evidence type="ECO:0000256" key="1">
    <source>
        <dbReference type="ARBA" id="ARBA00022737"/>
    </source>
</evidence>
<protein>
    <recommendedName>
        <fullName evidence="6">Kinesin light chain</fullName>
    </recommendedName>
</protein>
<dbReference type="PANTHER" id="PTHR45641">
    <property type="entry name" value="TETRATRICOPEPTIDE REPEAT PROTEIN (AFU_ORTHOLOGUE AFUA_6G03870)"/>
    <property type="match status" value="1"/>
</dbReference>
<dbReference type="Proteomes" id="UP000676336">
    <property type="component" value="Unassembled WGS sequence"/>
</dbReference>
<dbReference type="InterPro" id="IPR011990">
    <property type="entry name" value="TPR-like_helical_dom_sf"/>
</dbReference>
<evidence type="ECO:0000256" key="3">
    <source>
        <dbReference type="PROSITE-ProRule" id="PRU00339"/>
    </source>
</evidence>
<dbReference type="PROSITE" id="PS50005">
    <property type="entry name" value="TPR"/>
    <property type="match status" value="1"/>
</dbReference>
<keyword evidence="2 3" id="KW-0802">TPR repeat</keyword>
<feature type="non-terminal residue" evidence="4">
    <location>
        <position position="1"/>
    </location>
</feature>
<name>A0A8S2SDG9_9BILA</name>
<evidence type="ECO:0000313" key="4">
    <source>
        <dbReference type="EMBL" id="CAF4195886.1"/>
    </source>
</evidence>
<dbReference type="SUPFAM" id="SSF48452">
    <property type="entry name" value="TPR-like"/>
    <property type="match status" value="1"/>
</dbReference>